<keyword evidence="1" id="KW-1133">Transmembrane helix</keyword>
<feature type="transmembrane region" description="Helical" evidence="1">
    <location>
        <begin position="36"/>
        <end position="56"/>
    </location>
</feature>
<evidence type="ECO:0000313" key="3">
    <source>
        <dbReference type="Proteomes" id="UP000708208"/>
    </source>
</evidence>
<dbReference type="EMBL" id="CAJVCH010443199">
    <property type="protein sequence ID" value="CAG7819233.1"/>
    <property type="molecule type" value="Genomic_DNA"/>
</dbReference>
<dbReference type="Proteomes" id="UP000708208">
    <property type="component" value="Unassembled WGS sequence"/>
</dbReference>
<comment type="caution">
    <text evidence="2">The sequence shown here is derived from an EMBL/GenBank/DDBJ whole genome shotgun (WGS) entry which is preliminary data.</text>
</comment>
<evidence type="ECO:0000313" key="2">
    <source>
        <dbReference type="EMBL" id="CAG7819233.1"/>
    </source>
</evidence>
<sequence length="98" mass="11119">MYTIAKDFTQTLKTEGQSCSQVLGLMRSYRSLISKFKSSMGLATCVYSLYCTPYYATHLFDMLNQPDFLNRFSMSVYLGFLALGLAAAVEINTIWQNK</sequence>
<protein>
    <submittedName>
        <fullName evidence="2">Uncharacterized protein</fullName>
    </submittedName>
</protein>
<organism evidence="2 3">
    <name type="scientific">Allacma fusca</name>
    <dbReference type="NCBI Taxonomy" id="39272"/>
    <lineage>
        <taxon>Eukaryota</taxon>
        <taxon>Metazoa</taxon>
        <taxon>Ecdysozoa</taxon>
        <taxon>Arthropoda</taxon>
        <taxon>Hexapoda</taxon>
        <taxon>Collembola</taxon>
        <taxon>Symphypleona</taxon>
        <taxon>Sminthuridae</taxon>
        <taxon>Allacma</taxon>
    </lineage>
</organism>
<feature type="transmembrane region" description="Helical" evidence="1">
    <location>
        <begin position="76"/>
        <end position="95"/>
    </location>
</feature>
<keyword evidence="1" id="KW-0472">Membrane</keyword>
<keyword evidence="3" id="KW-1185">Reference proteome</keyword>
<dbReference type="AlphaFoldDB" id="A0A8J2KLJ4"/>
<proteinExistence type="predicted"/>
<evidence type="ECO:0000256" key="1">
    <source>
        <dbReference type="SAM" id="Phobius"/>
    </source>
</evidence>
<gene>
    <name evidence="2" type="ORF">AFUS01_LOCUS29695</name>
</gene>
<reference evidence="2" key="1">
    <citation type="submission" date="2021-06" db="EMBL/GenBank/DDBJ databases">
        <authorList>
            <person name="Hodson N. C."/>
            <person name="Mongue J. A."/>
            <person name="Jaron S. K."/>
        </authorList>
    </citation>
    <scope>NUCLEOTIDE SEQUENCE</scope>
</reference>
<keyword evidence="1" id="KW-0812">Transmembrane</keyword>
<accession>A0A8J2KLJ4</accession>
<name>A0A8J2KLJ4_9HEXA</name>